<organism evidence="1 2">
    <name type="scientific">Thalassobaculum litoreum DSM 18839</name>
    <dbReference type="NCBI Taxonomy" id="1123362"/>
    <lineage>
        <taxon>Bacteria</taxon>
        <taxon>Pseudomonadati</taxon>
        <taxon>Pseudomonadota</taxon>
        <taxon>Alphaproteobacteria</taxon>
        <taxon>Rhodospirillales</taxon>
        <taxon>Thalassobaculaceae</taxon>
        <taxon>Thalassobaculum</taxon>
    </lineage>
</organism>
<evidence type="ECO:0000313" key="2">
    <source>
        <dbReference type="Proteomes" id="UP000198615"/>
    </source>
</evidence>
<name>A0A8G2BF13_9PROT</name>
<sequence length="205" mass="22102">MYIPPAFRLEDRDAIVAVMRDNAFAVLVAHRGETVEISHLPLMVEERGADLVIRGHVARANPIVALIEAGASATAVFSGPHAYISPDWYASADQVPTWNYVAVHAGGRLQAVPAAEDTTALLADLSVEHETPLAPKRPWTHGKMRDGLMARMIKGVLAFELPVERLEAKSKMAQNKKPEDITGAVKGLRGRGDVGNIAVAQIMEG</sequence>
<dbReference type="AlphaFoldDB" id="A0A8G2BF13"/>
<gene>
    <name evidence="1" type="ORF">SAMN05660686_00885</name>
</gene>
<dbReference type="OrthoDB" id="9794948at2"/>
<dbReference type="PANTHER" id="PTHR35802">
    <property type="entry name" value="PROTEASE SYNTHASE AND SPORULATION PROTEIN PAI 2"/>
    <property type="match status" value="1"/>
</dbReference>
<dbReference type="SUPFAM" id="SSF50475">
    <property type="entry name" value="FMN-binding split barrel"/>
    <property type="match status" value="1"/>
</dbReference>
<proteinExistence type="predicted"/>
<keyword evidence="2" id="KW-1185">Reference proteome</keyword>
<dbReference type="PANTHER" id="PTHR35802:SF1">
    <property type="entry name" value="PROTEASE SYNTHASE AND SPORULATION PROTEIN PAI 2"/>
    <property type="match status" value="1"/>
</dbReference>
<dbReference type="Gene3D" id="2.30.110.10">
    <property type="entry name" value="Electron Transport, Fmn-binding Protein, Chain A"/>
    <property type="match status" value="1"/>
</dbReference>
<comment type="caution">
    <text evidence="1">The sequence shown here is derived from an EMBL/GenBank/DDBJ whole genome shotgun (WGS) entry which is preliminary data.</text>
</comment>
<accession>A0A8G2BF13</accession>
<reference evidence="1 2" key="1">
    <citation type="submission" date="2016-10" db="EMBL/GenBank/DDBJ databases">
        <authorList>
            <person name="Varghese N."/>
            <person name="Submissions S."/>
        </authorList>
    </citation>
    <scope>NUCLEOTIDE SEQUENCE [LARGE SCALE GENOMIC DNA]</scope>
    <source>
        <strain evidence="1 2">DSM 18839</strain>
    </source>
</reference>
<evidence type="ECO:0000313" key="1">
    <source>
        <dbReference type="EMBL" id="SDF28342.1"/>
    </source>
</evidence>
<dbReference type="Proteomes" id="UP000198615">
    <property type="component" value="Unassembled WGS sequence"/>
</dbReference>
<dbReference type="EMBL" id="FNBW01000002">
    <property type="protein sequence ID" value="SDF28342.1"/>
    <property type="molecule type" value="Genomic_DNA"/>
</dbReference>
<dbReference type="InterPro" id="IPR007396">
    <property type="entry name" value="TR_PAI2-type"/>
</dbReference>
<protein>
    <submittedName>
        <fullName evidence="1">Negative transcriptional regulator, PaiB family</fullName>
    </submittedName>
</protein>
<dbReference type="RefSeq" id="WP_093148431.1">
    <property type="nucleotide sequence ID" value="NZ_FNBW01000002.1"/>
</dbReference>
<dbReference type="Pfam" id="PF04299">
    <property type="entry name" value="FMN_bind_2"/>
    <property type="match status" value="1"/>
</dbReference>
<dbReference type="InterPro" id="IPR012349">
    <property type="entry name" value="Split_barrel_FMN-bd"/>
</dbReference>
<dbReference type="PIRSF" id="PIRSF010372">
    <property type="entry name" value="PaiB"/>
    <property type="match status" value="1"/>
</dbReference>